<dbReference type="InterPro" id="IPR001563">
    <property type="entry name" value="Peptidase_S10"/>
</dbReference>
<dbReference type="AlphaFoldDB" id="A0A453GF68"/>
<dbReference type="GO" id="GO:0004185">
    <property type="term" value="F:serine-type carboxypeptidase activity"/>
    <property type="evidence" value="ECO:0007669"/>
    <property type="project" value="InterPro"/>
</dbReference>
<proteinExistence type="inferred from homology"/>
<reference evidence="2" key="4">
    <citation type="submission" date="2019-03" db="UniProtKB">
        <authorList>
            <consortium name="EnsemblPlants"/>
        </authorList>
    </citation>
    <scope>IDENTIFICATION</scope>
</reference>
<dbReference type="Pfam" id="PF00450">
    <property type="entry name" value="Peptidase_S10"/>
    <property type="match status" value="1"/>
</dbReference>
<dbReference type="GO" id="GO:0019748">
    <property type="term" value="P:secondary metabolic process"/>
    <property type="evidence" value="ECO:0007669"/>
    <property type="project" value="TreeGrafter"/>
</dbReference>
<sequence>MPGFMSLLFRMKLSKGIQGGAKPTINFKGYMVGNGVCDTVFDGNALVPFAHGMGLISEEIYQQAFTTCDGNYWNASDGTCESALVKIDSLISELNIYDILEPCYHGRSIKEANPQNSKLPTSFKDLGTTNKPFPVRTRMLGRAWPLRAPVKAGRVPLWQEVASGVPCMSDEVATAWLDNDGVRSAIHAQSV</sequence>
<dbReference type="SUPFAM" id="SSF53474">
    <property type="entry name" value="alpha/beta-Hydrolases"/>
    <property type="match status" value="1"/>
</dbReference>
<keyword evidence="3" id="KW-1185">Reference proteome</keyword>
<dbReference type="Gene3D" id="3.40.50.1820">
    <property type="entry name" value="alpha/beta hydrolase"/>
    <property type="match status" value="1"/>
</dbReference>
<evidence type="ECO:0000256" key="1">
    <source>
        <dbReference type="ARBA" id="ARBA00009431"/>
    </source>
</evidence>
<name>A0A453GF68_AEGTS</name>
<dbReference type="InterPro" id="IPR029058">
    <property type="entry name" value="AB_hydrolase_fold"/>
</dbReference>
<dbReference type="GO" id="GO:0016747">
    <property type="term" value="F:acyltransferase activity, transferring groups other than amino-acyl groups"/>
    <property type="evidence" value="ECO:0007669"/>
    <property type="project" value="TreeGrafter"/>
</dbReference>
<comment type="similarity">
    <text evidence="1">Belongs to the peptidase S10 family.</text>
</comment>
<evidence type="ECO:0000313" key="2">
    <source>
        <dbReference type="EnsemblPlants" id="AET3Gv20988100.17"/>
    </source>
</evidence>
<reference evidence="2" key="5">
    <citation type="journal article" date="2021" name="G3 (Bethesda)">
        <title>Aegilops tauschii genome assembly Aet v5.0 features greater sequence contiguity and improved annotation.</title>
        <authorList>
            <person name="Wang L."/>
            <person name="Zhu T."/>
            <person name="Rodriguez J.C."/>
            <person name="Deal K.R."/>
            <person name="Dubcovsky J."/>
            <person name="McGuire P.E."/>
            <person name="Lux T."/>
            <person name="Spannagl M."/>
            <person name="Mayer K.F.X."/>
            <person name="Baldrich P."/>
            <person name="Meyers B.C."/>
            <person name="Huo N."/>
            <person name="Gu Y.Q."/>
            <person name="Zhou H."/>
            <person name="Devos K.M."/>
            <person name="Bennetzen J.L."/>
            <person name="Unver T."/>
            <person name="Budak H."/>
            <person name="Gulick P.J."/>
            <person name="Galiba G."/>
            <person name="Kalapos B."/>
            <person name="Nelson D.R."/>
            <person name="Li P."/>
            <person name="You F.M."/>
            <person name="Luo M.C."/>
            <person name="Dvorak J."/>
        </authorList>
    </citation>
    <scope>NUCLEOTIDE SEQUENCE [LARGE SCALE GENOMIC DNA]</scope>
    <source>
        <strain evidence="2">cv. AL8/78</strain>
    </source>
</reference>
<dbReference type="Proteomes" id="UP000015105">
    <property type="component" value="Chromosome 3D"/>
</dbReference>
<dbReference type="GO" id="GO:0006508">
    <property type="term" value="P:proteolysis"/>
    <property type="evidence" value="ECO:0007669"/>
    <property type="project" value="InterPro"/>
</dbReference>
<dbReference type="EnsemblPlants" id="AET3Gv20988100.17">
    <property type="protein sequence ID" value="AET3Gv20988100.17"/>
    <property type="gene ID" value="AET3Gv20988100"/>
</dbReference>
<dbReference type="PANTHER" id="PTHR11802:SF254">
    <property type="entry name" value="SERINE CARBOXYPEPTIDASE-LIKE 20"/>
    <property type="match status" value="1"/>
</dbReference>
<evidence type="ECO:0000313" key="3">
    <source>
        <dbReference type="Proteomes" id="UP000015105"/>
    </source>
</evidence>
<organism evidence="2 3">
    <name type="scientific">Aegilops tauschii subsp. strangulata</name>
    <name type="common">Goatgrass</name>
    <dbReference type="NCBI Taxonomy" id="200361"/>
    <lineage>
        <taxon>Eukaryota</taxon>
        <taxon>Viridiplantae</taxon>
        <taxon>Streptophyta</taxon>
        <taxon>Embryophyta</taxon>
        <taxon>Tracheophyta</taxon>
        <taxon>Spermatophyta</taxon>
        <taxon>Magnoliopsida</taxon>
        <taxon>Liliopsida</taxon>
        <taxon>Poales</taxon>
        <taxon>Poaceae</taxon>
        <taxon>BOP clade</taxon>
        <taxon>Pooideae</taxon>
        <taxon>Triticodae</taxon>
        <taxon>Triticeae</taxon>
        <taxon>Triticinae</taxon>
        <taxon>Aegilops</taxon>
    </lineage>
</organism>
<dbReference type="PANTHER" id="PTHR11802">
    <property type="entry name" value="SERINE PROTEASE FAMILY S10 SERINE CARBOXYPEPTIDASE"/>
    <property type="match status" value="1"/>
</dbReference>
<reference evidence="2" key="3">
    <citation type="journal article" date="2017" name="Nature">
        <title>Genome sequence of the progenitor of the wheat D genome Aegilops tauschii.</title>
        <authorList>
            <person name="Luo M.C."/>
            <person name="Gu Y.Q."/>
            <person name="Puiu D."/>
            <person name="Wang H."/>
            <person name="Twardziok S.O."/>
            <person name="Deal K.R."/>
            <person name="Huo N."/>
            <person name="Zhu T."/>
            <person name="Wang L."/>
            <person name="Wang Y."/>
            <person name="McGuire P.E."/>
            <person name="Liu S."/>
            <person name="Long H."/>
            <person name="Ramasamy R.K."/>
            <person name="Rodriguez J.C."/>
            <person name="Van S.L."/>
            <person name="Yuan L."/>
            <person name="Wang Z."/>
            <person name="Xia Z."/>
            <person name="Xiao L."/>
            <person name="Anderson O.D."/>
            <person name="Ouyang S."/>
            <person name="Liang Y."/>
            <person name="Zimin A.V."/>
            <person name="Pertea G."/>
            <person name="Qi P."/>
            <person name="Bennetzen J.L."/>
            <person name="Dai X."/>
            <person name="Dawson M.W."/>
            <person name="Muller H.G."/>
            <person name="Kugler K."/>
            <person name="Rivarola-Duarte L."/>
            <person name="Spannagl M."/>
            <person name="Mayer K.F.X."/>
            <person name="Lu F.H."/>
            <person name="Bevan M.W."/>
            <person name="Leroy P."/>
            <person name="Li P."/>
            <person name="You F.M."/>
            <person name="Sun Q."/>
            <person name="Liu Z."/>
            <person name="Lyons E."/>
            <person name="Wicker T."/>
            <person name="Salzberg S.L."/>
            <person name="Devos K.M."/>
            <person name="Dvorak J."/>
        </authorList>
    </citation>
    <scope>NUCLEOTIDE SEQUENCE [LARGE SCALE GENOMIC DNA]</scope>
    <source>
        <strain evidence="2">cv. AL8/78</strain>
    </source>
</reference>
<dbReference type="Gramene" id="AET3Gv20988100.17">
    <property type="protein sequence ID" value="AET3Gv20988100.17"/>
    <property type="gene ID" value="AET3Gv20988100"/>
</dbReference>
<reference evidence="3" key="1">
    <citation type="journal article" date="2014" name="Science">
        <title>Ancient hybridizations among the ancestral genomes of bread wheat.</title>
        <authorList>
            <consortium name="International Wheat Genome Sequencing Consortium,"/>
            <person name="Marcussen T."/>
            <person name="Sandve S.R."/>
            <person name="Heier L."/>
            <person name="Spannagl M."/>
            <person name="Pfeifer M."/>
            <person name="Jakobsen K.S."/>
            <person name="Wulff B.B."/>
            <person name="Steuernagel B."/>
            <person name="Mayer K.F."/>
            <person name="Olsen O.A."/>
        </authorList>
    </citation>
    <scope>NUCLEOTIDE SEQUENCE [LARGE SCALE GENOMIC DNA]</scope>
    <source>
        <strain evidence="3">cv. AL8/78</strain>
    </source>
</reference>
<reference evidence="3" key="2">
    <citation type="journal article" date="2017" name="Nat. Plants">
        <title>The Aegilops tauschii genome reveals multiple impacts of transposons.</title>
        <authorList>
            <person name="Zhao G."/>
            <person name="Zou C."/>
            <person name="Li K."/>
            <person name="Wang K."/>
            <person name="Li T."/>
            <person name="Gao L."/>
            <person name="Zhang X."/>
            <person name="Wang H."/>
            <person name="Yang Z."/>
            <person name="Liu X."/>
            <person name="Jiang W."/>
            <person name="Mao L."/>
            <person name="Kong X."/>
            <person name="Jiao Y."/>
            <person name="Jia J."/>
        </authorList>
    </citation>
    <scope>NUCLEOTIDE SEQUENCE [LARGE SCALE GENOMIC DNA]</scope>
    <source>
        <strain evidence="3">cv. AL8/78</strain>
    </source>
</reference>
<accession>A0A453GF68</accession>
<protein>
    <submittedName>
        <fullName evidence="2">Uncharacterized protein</fullName>
    </submittedName>
</protein>